<dbReference type="RefSeq" id="WP_172842113.1">
    <property type="nucleotide sequence ID" value="NZ_LT670844.1"/>
</dbReference>
<feature type="transmembrane region" description="Helical" evidence="1">
    <location>
        <begin position="7"/>
        <end position="28"/>
    </location>
</feature>
<protein>
    <submittedName>
        <fullName evidence="2">Uncharacterized protein</fullName>
    </submittedName>
</protein>
<evidence type="ECO:0000313" key="3">
    <source>
        <dbReference type="Proteomes" id="UP000189935"/>
    </source>
</evidence>
<keyword evidence="1" id="KW-0812">Transmembrane</keyword>
<keyword evidence="1" id="KW-1133">Transmembrane helix</keyword>
<sequence>MKRIATWVFYCIGVLAIAYLALYAYAAFTGRDLQPGDPIHIFRKPDAPDYS</sequence>
<evidence type="ECO:0000313" key="2">
    <source>
        <dbReference type="EMBL" id="SHL26627.1"/>
    </source>
</evidence>
<reference evidence="2 3" key="1">
    <citation type="submission" date="2016-11" db="EMBL/GenBank/DDBJ databases">
        <authorList>
            <person name="Jaros S."/>
            <person name="Januszkiewicz K."/>
            <person name="Wedrychowicz H."/>
        </authorList>
    </citation>
    <scope>NUCLEOTIDE SEQUENCE [LARGE SCALE GENOMIC DNA]</scope>
    <source>
        <strain evidence="2 3">GAS499</strain>
    </source>
</reference>
<dbReference type="AlphaFoldDB" id="A0A1M6Z870"/>
<name>A0A1M6Z870_9BRAD</name>
<dbReference type="Proteomes" id="UP000189935">
    <property type="component" value="Chromosome I"/>
</dbReference>
<gene>
    <name evidence="2" type="ORF">SAMN05444159_5468</name>
</gene>
<evidence type="ECO:0000256" key="1">
    <source>
        <dbReference type="SAM" id="Phobius"/>
    </source>
</evidence>
<keyword evidence="1" id="KW-0472">Membrane</keyword>
<accession>A0A1M6Z870</accession>
<organism evidence="2 3">
    <name type="scientific">Bradyrhizobium lablabi</name>
    <dbReference type="NCBI Taxonomy" id="722472"/>
    <lineage>
        <taxon>Bacteria</taxon>
        <taxon>Pseudomonadati</taxon>
        <taxon>Pseudomonadota</taxon>
        <taxon>Alphaproteobacteria</taxon>
        <taxon>Hyphomicrobiales</taxon>
        <taxon>Nitrobacteraceae</taxon>
        <taxon>Bradyrhizobium</taxon>
    </lineage>
</organism>
<proteinExistence type="predicted"/>
<dbReference type="EMBL" id="LT670844">
    <property type="protein sequence ID" value="SHL26627.1"/>
    <property type="molecule type" value="Genomic_DNA"/>
</dbReference>